<sequence>MNRMLPKVNKLNFLDIFDSEFVRKNISIGVNEEVIITIESSMVTLLDKEVLLGIFEYGEKTELDDNIISTISEELLFSQVPIELDVLEEALGRLSRLEIEVNYSFKAEHRKIIHNLLDVQGLIDDVGKLVFVTMGVRSVSIMKWLFTNDFMKLSDVKCG</sequence>
<name>A0ABY1JVI7_9BACL</name>
<proteinExistence type="predicted"/>
<dbReference type="Proteomes" id="UP000186666">
    <property type="component" value="Unassembled WGS sequence"/>
</dbReference>
<accession>A0ABY1JVI7</accession>
<evidence type="ECO:0000313" key="2">
    <source>
        <dbReference type="Proteomes" id="UP000186666"/>
    </source>
</evidence>
<evidence type="ECO:0000313" key="1">
    <source>
        <dbReference type="EMBL" id="SIQ83688.1"/>
    </source>
</evidence>
<dbReference type="RefSeq" id="WP_068585314.1">
    <property type="nucleotide sequence ID" value="NZ_FTNK01000004.1"/>
</dbReference>
<keyword evidence="2" id="KW-1185">Reference proteome</keyword>
<comment type="caution">
    <text evidence="1">The sequence shown here is derived from an EMBL/GenBank/DDBJ whole genome shotgun (WGS) entry which is preliminary data.</text>
</comment>
<protein>
    <submittedName>
        <fullName evidence="1">Uncharacterized protein</fullName>
    </submittedName>
</protein>
<dbReference type="EMBL" id="FTNK01000004">
    <property type="protein sequence ID" value="SIQ83688.1"/>
    <property type="molecule type" value="Genomic_DNA"/>
</dbReference>
<reference evidence="1 2" key="1">
    <citation type="submission" date="2017-01" db="EMBL/GenBank/DDBJ databases">
        <authorList>
            <person name="Varghese N."/>
            <person name="Submissions S."/>
        </authorList>
    </citation>
    <scope>NUCLEOTIDE SEQUENCE [LARGE SCALE GENOMIC DNA]</scope>
    <source>
        <strain evidence="1 2">ATCC 23464</strain>
    </source>
</reference>
<gene>
    <name evidence="1" type="ORF">SAMN05421578_104277</name>
</gene>
<organism evidence="1 2">
    <name type="scientific">Paenibacillus macquariensis</name>
    <dbReference type="NCBI Taxonomy" id="948756"/>
    <lineage>
        <taxon>Bacteria</taxon>
        <taxon>Bacillati</taxon>
        <taxon>Bacillota</taxon>
        <taxon>Bacilli</taxon>
        <taxon>Bacillales</taxon>
        <taxon>Paenibacillaceae</taxon>
        <taxon>Paenibacillus</taxon>
    </lineage>
</organism>